<feature type="chain" id="PRO_5042293892" evidence="1">
    <location>
        <begin position="25"/>
        <end position="694"/>
    </location>
</feature>
<dbReference type="Pfam" id="PF25117">
    <property type="entry name" value="Agd3_C"/>
    <property type="match status" value="1"/>
</dbReference>
<evidence type="ECO:0000259" key="2">
    <source>
        <dbReference type="Pfam" id="PF25115"/>
    </source>
</evidence>
<gene>
    <name evidence="5" type="ORF">DNG_04086</name>
</gene>
<dbReference type="Pfam" id="PF25115">
    <property type="entry name" value="Agd3_CE"/>
    <property type="match status" value="1"/>
</dbReference>
<dbReference type="InterPro" id="IPR011330">
    <property type="entry name" value="Glyco_hydro/deAcase_b/a-brl"/>
</dbReference>
<name>A0AAE8MXB0_9PEZI</name>
<dbReference type="AlphaFoldDB" id="A0AAE8MXB0"/>
<evidence type="ECO:0000259" key="4">
    <source>
        <dbReference type="Pfam" id="PF25117"/>
    </source>
</evidence>
<accession>A0AAE8MXB0</accession>
<evidence type="ECO:0000259" key="3">
    <source>
        <dbReference type="Pfam" id="PF25116"/>
    </source>
</evidence>
<dbReference type="InterPro" id="IPR056827">
    <property type="entry name" value="CBM87_Agd3"/>
</dbReference>
<keyword evidence="1" id="KW-0732">Signal</keyword>
<feature type="domain" description="Agd3 C-terminal" evidence="4">
    <location>
        <begin position="626"/>
        <end position="692"/>
    </location>
</feature>
<dbReference type="GO" id="GO:0005975">
    <property type="term" value="P:carbohydrate metabolic process"/>
    <property type="evidence" value="ECO:0007669"/>
    <property type="project" value="InterPro"/>
</dbReference>
<sequence>MRFSLRALGALGSLVALCAPTVNACIRTVDGKILVLARTAGEAKMAAAGLEGYGITYEAVGVPQEGFTLPQLNSSASLGNYGGIVILSEVSYQYSDGWRSALTETQLQTLYTYQTDFGVRMVRLDVYPTAAFGATPAGSDGCCAAGVDQPISITDDSDFPTANLKTGAGVSTVGLWHIPSTIVDTTIAKEFAQFAPSGSFSSPTTAGVINTFGTRQQMVFFISWATDWAISSNYLQHAWIHWVTRGVFSGKRKIYLGTQVDDVHLATEIYYPSGNEFRIRTADLDAHVSWMADINTRLPAGSEYFVELAHNGNGAIEAATADSIPNPPCNPNTPVWYDEIPEVAHEWKKPLGTGIDYWPSSWTTYPWAQQCPASDPFASWFLNAANRNKFAHVSHTFTHEEMNNATYHDAVLEIQFNQAWLTQMGYTSATHWSPHGIVPPAITGLYNGDAIRAWMENGINFVVGDNTRSALRNPESTYWPLITNEATHGHAGLVVVPRWATTIYYNCDTPECTYQEWADTSAGSGGFTNLLRDAKETNTRYLLQLHPDPFMFHQANMRQDDMPVFTVGPVTQKMSLLQIWTETVTQELTRLTDWPIRTLKHDDIAQLFLDRKALDQCHPKIEYIFSTDTQTITGVNVHADGDSCGVPVPVTLAGAATASSGGVVIDQVGSEPIVAWTSLSGSAVSLTFNSPIPV</sequence>
<evidence type="ECO:0000313" key="6">
    <source>
        <dbReference type="Proteomes" id="UP001187682"/>
    </source>
</evidence>
<dbReference type="InterPro" id="IPR050788">
    <property type="entry name" value="Yeast_SRP1/TIP1_CWP"/>
</dbReference>
<dbReference type="PANTHER" id="PTHR31002:SF34">
    <property type="entry name" value="CELL WALL PROTEIN CWP1-RELATED"/>
    <property type="match status" value="1"/>
</dbReference>
<dbReference type="InterPro" id="IPR056826">
    <property type="entry name" value="Agd3_CE"/>
</dbReference>
<reference evidence="5" key="1">
    <citation type="submission" date="2018-03" db="EMBL/GenBank/DDBJ databases">
        <authorList>
            <person name="Guldener U."/>
        </authorList>
    </citation>
    <scope>NUCLEOTIDE SEQUENCE</scope>
</reference>
<dbReference type="PANTHER" id="PTHR31002">
    <property type="entry name" value="SERIPAUPERIN"/>
    <property type="match status" value="1"/>
</dbReference>
<feature type="signal peptide" evidence="1">
    <location>
        <begin position="1"/>
        <end position="24"/>
    </location>
</feature>
<feature type="domain" description="Agd3 CBM87" evidence="3">
    <location>
        <begin position="29"/>
        <end position="242"/>
    </location>
</feature>
<evidence type="ECO:0000256" key="1">
    <source>
        <dbReference type="SAM" id="SignalP"/>
    </source>
</evidence>
<dbReference type="Pfam" id="PF25116">
    <property type="entry name" value="CBM87_Agd3"/>
    <property type="match status" value="1"/>
</dbReference>
<dbReference type="EMBL" id="ONZQ02000005">
    <property type="protein sequence ID" value="SPO01410.1"/>
    <property type="molecule type" value="Genomic_DNA"/>
</dbReference>
<evidence type="ECO:0000313" key="5">
    <source>
        <dbReference type="EMBL" id="SPO01410.1"/>
    </source>
</evidence>
<organism evidence="5 6">
    <name type="scientific">Cephalotrichum gorgonifer</name>
    <dbReference type="NCBI Taxonomy" id="2041049"/>
    <lineage>
        <taxon>Eukaryota</taxon>
        <taxon>Fungi</taxon>
        <taxon>Dikarya</taxon>
        <taxon>Ascomycota</taxon>
        <taxon>Pezizomycotina</taxon>
        <taxon>Sordariomycetes</taxon>
        <taxon>Hypocreomycetidae</taxon>
        <taxon>Microascales</taxon>
        <taxon>Microascaceae</taxon>
        <taxon>Cephalotrichum</taxon>
    </lineage>
</organism>
<dbReference type="Proteomes" id="UP001187682">
    <property type="component" value="Unassembled WGS sequence"/>
</dbReference>
<keyword evidence="6" id="KW-1185">Reference proteome</keyword>
<comment type="caution">
    <text evidence="5">The sequence shown here is derived from an EMBL/GenBank/DDBJ whole genome shotgun (WGS) entry which is preliminary data.</text>
</comment>
<dbReference type="SUPFAM" id="SSF88713">
    <property type="entry name" value="Glycoside hydrolase/deacetylase"/>
    <property type="match status" value="1"/>
</dbReference>
<dbReference type="InterPro" id="IPR056825">
    <property type="entry name" value="Agd3_C"/>
</dbReference>
<protein>
    <submittedName>
        <fullName evidence="5">Related to extracellular serine-rich protein</fullName>
    </submittedName>
</protein>
<proteinExistence type="predicted"/>
<feature type="domain" description="Agd3 deacetylase" evidence="2">
    <location>
        <begin position="256"/>
        <end position="621"/>
    </location>
</feature>